<organism evidence="2 3">
    <name type="scientific">Durusdinium trenchii</name>
    <dbReference type="NCBI Taxonomy" id="1381693"/>
    <lineage>
        <taxon>Eukaryota</taxon>
        <taxon>Sar</taxon>
        <taxon>Alveolata</taxon>
        <taxon>Dinophyceae</taxon>
        <taxon>Suessiales</taxon>
        <taxon>Symbiodiniaceae</taxon>
        <taxon>Durusdinium</taxon>
    </lineage>
</organism>
<sequence>MPPFPPAPKGRASAMGEAMEDQVHDYEIDFENRNTFLHISVRSTTPVLTRSQSWTPSSSSKDSSSESSAFPQGWLASTAVLPATQEQLMHRVFNITSGTSSSSKPSCSDLTDSNTTDKAIVTSGSDEKRQTAAQEPPRAEGAPTSSGSWHAVTATLPLYDLPSRGSIGHLEGRCQPCRFINLPDGCRNGYECTFCHDDHEVATGKTHRPSKGVRSGYKRSVNQIIESDLPEEQKLEAYKRLAERSPYMRCLIKAVVPNIDEIVRSEAPEFERECVPRTPGLQPSPKEAGYFSESKISL</sequence>
<feature type="compositionally biased region" description="Low complexity" evidence="1">
    <location>
        <begin position="51"/>
        <end position="68"/>
    </location>
</feature>
<gene>
    <name evidence="2" type="ORF">CCMP2556_LOCUS8612</name>
</gene>
<accession>A0ABP0IXU3</accession>
<feature type="region of interest" description="Disordered" evidence="1">
    <location>
        <begin position="274"/>
        <end position="298"/>
    </location>
</feature>
<dbReference type="Proteomes" id="UP001642484">
    <property type="component" value="Unassembled WGS sequence"/>
</dbReference>
<reference evidence="2 3" key="1">
    <citation type="submission" date="2024-02" db="EMBL/GenBank/DDBJ databases">
        <authorList>
            <person name="Chen Y."/>
            <person name="Shah S."/>
            <person name="Dougan E. K."/>
            <person name="Thang M."/>
            <person name="Chan C."/>
        </authorList>
    </citation>
    <scope>NUCLEOTIDE SEQUENCE [LARGE SCALE GENOMIC DNA]</scope>
</reference>
<evidence type="ECO:0000313" key="2">
    <source>
        <dbReference type="EMBL" id="CAK9006878.1"/>
    </source>
</evidence>
<name>A0ABP0IXU3_9DINO</name>
<evidence type="ECO:0000256" key="1">
    <source>
        <dbReference type="SAM" id="MobiDB-lite"/>
    </source>
</evidence>
<feature type="region of interest" description="Disordered" evidence="1">
    <location>
        <begin position="47"/>
        <end position="69"/>
    </location>
</feature>
<feature type="compositionally biased region" description="Low complexity" evidence="1">
    <location>
        <begin position="96"/>
        <end position="113"/>
    </location>
</feature>
<evidence type="ECO:0008006" key="4">
    <source>
        <dbReference type="Google" id="ProtNLM"/>
    </source>
</evidence>
<proteinExistence type="predicted"/>
<comment type="caution">
    <text evidence="2">The sequence shown here is derived from an EMBL/GenBank/DDBJ whole genome shotgun (WGS) entry which is preliminary data.</text>
</comment>
<keyword evidence="3" id="KW-1185">Reference proteome</keyword>
<evidence type="ECO:0000313" key="3">
    <source>
        <dbReference type="Proteomes" id="UP001642484"/>
    </source>
</evidence>
<dbReference type="EMBL" id="CAXAMN010003914">
    <property type="protein sequence ID" value="CAK9006878.1"/>
    <property type="molecule type" value="Genomic_DNA"/>
</dbReference>
<feature type="region of interest" description="Disordered" evidence="1">
    <location>
        <begin position="1"/>
        <end position="20"/>
    </location>
</feature>
<feature type="region of interest" description="Disordered" evidence="1">
    <location>
        <begin position="96"/>
        <end position="148"/>
    </location>
</feature>
<protein>
    <recommendedName>
        <fullName evidence="4">C3H1-type domain-containing protein</fullName>
    </recommendedName>
</protein>